<protein>
    <recommendedName>
        <fullName evidence="3">Integrase</fullName>
    </recommendedName>
</protein>
<comment type="caution">
    <text evidence="1">The sequence shown here is derived from an EMBL/GenBank/DDBJ whole genome shotgun (WGS) entry which is preliminary data.</text>
</comment>
<gene>
    <name evidence="1" type="ORF">J5Y05_23265</name>
</gene>
<evidence type="ECO:0008006" key="3">
    <source>
        <dbReference type="Google" id="ProtNLM"/>
    </source>
</evidence>
<organism evidence="1 2">
    <name type="scientific">Streptomyces tagetis</name>
    <dbReference type="NCBI Taxonomy" id="2820809"/>
    <lineage>
        <taxon>Bacteria</taxon>
        <taxon>Bacillati</taxon>
        <taxon>Actinomycetota</taxon>
        <taxon>Actinomycetes</taxon>
        <taxon>Kitasatosporales</taxon>
        <taxon>Streptomycetaceae</taxon>
        <taxon>Streptomyces</taxon>
    </lineage>
</organism>
<proteinExistence type="predicted"/>
<sequence>MTTASIPDGKDPNSAYSRHVTTRLFDFTSAWTPWHRRLWAIGSFLSLEEVYEAGQWMERKVLGNSTVEWHKHALERLLGQDAAIADKIRKQELQKLLRGDLSIASADRRRLRLFIDRCRPGYLERWADKAAEATPPRAELVARSVASHLLDDGHSFSGLQHWIRNGRSNLSAYDVIREASLLADQGSSIWEIYVPFKSLPKFEELTEGLSHWVMTKNAPSWLSQCSYVTDPDEVGGFIYRVEARDFERAIEIASDLVDRVKARSKFARLAGTVAPCADVWVKGVSGPQPLTSATRGAHVLSLASEKQIYAVGSGVNRAGGDREEFIDDALELAATLNTGGLAPALSGSWAALESLLTEPRDPTEPGKVIAATRAAQLVACSWSRAELTAIAHQVRERQGDTIAADLKAMGTNRERAEHVAKLIESNVAIPLKKRWRLRSDVAAIERMQELLANPSGVLNRVHFYLESSLRGLYRARNVVVHGGSTGGVALAGTLRVAAPLVGAALDRITHAYLVSNTPVLELATRAEFNLAHAGDELGPHVCNLLE</sequence>
<keyword evidence="2" id="KW-1185">Reference proteome</keyword>
<evidence type="ECO:0000313" key="1">
    <source>
        <dbReference type="EMBL" id="MBQ0829387.1"/>
    </source>
</evidence>
<name>A0A940XKY4_9ACTN</name>
<accession>A0A940XKY4</accession>
<reference evidence="1" key="1">
    <citation type="submission" date="2021-04" db="EMBL/GenBank/DDBJ databases">
        <title>Genome seq and assembly of Streptomyces sp. RG38.</title>
        <authorList>
            <person name="Chhetri G."/>
        </authorList>
    </citation>
    <scope>NUCLEOTIDE SEQUENCE</scope>
    <source>
        <strain evidence="1">RG38</strain>
    </source>
</reference>
<dbReference type="AlphaFoldDB" id="A0A940XKY4"/>
<evidence type="ECO:0000313" key="2">
    <source>
        <dbReference type="Proteomes" id="UP000677875"/>
    </source>
</evidence>
<dbReference type="RefSeq" id="WP_210875005.1">
    <property type="nucleotide sequence ID" value="NZ_JAGPNL010000007.1"/>
</dbReference>
<dbReference type="EMBL" id="JAGPNL010000007">
    <property type="protein sequence ID" value="MBQ0829387.1"/>
    <property type="molecule type" value="Genomic_DNA"/>
</dbReference>
<dbReference type="Proteomes" id="UP000677875">
    <property type="component" value="Unassembled WGS sequence"/>
</dbReference>